<evidence type="ECO:0000256" key="1">
    <source>
        <dbReference type="SAM" id="Coils"/>
    </source>
</evidence>
<evidence type="ECO:0000313" key="3">
    <source>
        <dbReference type="Proteomes" id="UP001341840"/>
    </source>
</evidence>
<keyword evidence="1" id="KW-0175">Coiled coil</keyword>
<dbReference type="Pfam" id="PF04827">
    <property type="entry name" value="Plant_tran"/>
    <property type="match status" value="1"/>
</dbReference>
<name>A0ABU6ZNI9_9FABA</name>
<dbReference type="Proteomes" id="UP001341840">
    <property type="component" value="Unassembled WGS sequence"/>
</dbReference>
<proteinExistence type="predicted"/>
<dbReference type="EMBL" id="JASCZI010272799">
    <property type="protein sequence ID" value="MED6223533.1"/>
    <property type="molecule type" value="Genomic_DNA"/>
</dbReference>
<dbReference type="InterPro" id="IPR006912">
    <property type="entry name" value="Harbinger_derived_prot"/>
</dbReference>
<gene>
    <name evidence="2" type="ORF">PIB30_074817</name>
</gene>
<reference evidence="2 3" key="1">
    <citation type="journal article" date="2023" name="Plants (Basel)">
        <title>Bridging the Gap: Combining Genomics and Transcriptomics Approaches to Understand Stylosanthes scabra, an Orphan Legume from the Brazilian Caatinga.</title>
        <authorList>
            <person name="Ferreira-Neto J.R.C."/>
            <person name="da Silva M.D."/>
            <person name="Binneck E."/>
            <person name="de Melo N.F."/>
            <person name="da Silva R.H."/>
            <person name="de Melo A.L.T.M."/>
            <person name="Pandolfi V."/>
            <person name="Bustamante F.O."/>
            <person name="Brasileiro-Vidal A.C."/>
            <person name="Benko-Iseppon A.M."/>
        </authorList>
    </citation>
    <scope>NUCLEOTIDE SEQUENCE [LARGE SCALE GENOMIC DNA]</scope>
    <source>
        <tissue evidence="2">Leaves</tissue>
    </source>
</reference>
<organism evidence="2 3">
    <name type="scientific">Stylosanthes scabra</name>
    <dbReference type="NCBI Taxonomy" id="79078"/>
    <lineage>
        <taxon>Eukaryota</taxon>
        <taxon>Viridiplantae</taxon>
        <taxon>Streptophyta</taxon>
        <taxon>Embryophyta</taxon>
        <taxon>Tracheophyta</taxon>
        <taxon>Spermatophyta</taxon>
        <taxon>Magnoliopsida</taxon>
        <taxon>eudicotyledons</taxon>
        <taxon>Gunneridae</taxon>
        <taxon>Pentapetalae</taxon>
        <taxon>rosids</taxon>
        <taxon>fabids</taxon>
        <taxon>Fabales</taxon>
        <taxon>Fabaceae</taxon>
        <taxon>Papilionoideae</taxon>
        <taxon>50 kb inversion clade</taxon>
        <taxon>dalbergioids sensu lato</taxon>
        <taxon>Dalbergieae</taxon>
        <taxon>Pterocarpus clade</taxon>
        <taxon>Stylosanthes</taxon>
    </lineage>
</organism>
<comment type="caution">
    <text evidence="2">The sequence shown here is derived from an EMBL/GenBank/DDBJ whole genome shotgun (WGS) entry which is preliminary data.</text>
</comment>
<evidence type="ECO:0000313" key="2">
    <source>
        <dbReference type="EMBL" id="MED6223533.1"/>
    </source>
</evidence>
<sequence>MAIKEKELQMKENELQTQRYIKEMEINAKEREMERMTKEREMEMDMQILIADMSTMSERRRALHEIACEKIIAKIVSLLACWVASTACTGNGKLSKSVEIVSCANNDINVLDCSRVFDDILNDRAKEVTFVKSISKPQRKKHKLFAQYQEGQRKDMERAF</sequence>
<accession>A0ABU6ZNI9</accession>
<protein>
    <submittedName>
        <fullName evidence="2">Uncharacterized protein</fullName>
    </submittedName>
</protein>
<feature type="coiled-coil region" evidence="1">
    <location>
        <begin position="3"/>
        <end position="46"/>
    </location>
</feature>
<keyword evidence="3" id="KW-1185">Reference proteome</keyword>